<proteinExistence type="inferred from homology"/>
<dbReference type="InterPro" id="IPR000172">
    <property type="entry name" value="GMC_OxRdtase_N"/>
</dbReference>
<dbReference type="HOGENOM" id="CLU_002865_4_1_4"/>
<dbReference type="Pfam" id="PF05199">
    <property type="entry name" value="GMC_oxred_C"/>
    <property type="match status" value="1"/>
</dbReference>
<name>Q82V64_NITEU</name>
<dbReference type="InterPro" id="IPR007867">
    <property type="entry name" value="GMC_OxRtase_C"/>
</dbReference>
<dbReference type="STRING" id="228410.NE1237"/>
<dbReference type="AlphaFoldDB" id="Q82V64"/>
<keyword evidence="5" id="KW-1185">Reference proteome</keyword>
<dbReference type="PANTHER" id="PTHR11552:SF213">
    <property type="entry name" value="DEHYDROGENASE, PUTATIVE-RELATED"/>
    <property type="match status" value="1"/>
</dbReference>
<dbReference type="SUPFAM" id="SSF54373">
    <property type="entry name" value="FAD-linked reductases, C-terminal domain"/>
    <property type="match status" value="1"/>
</dbReference>
<evidence type="ECO:0000256" key="2">
    <source>
        <dbReference type="PIRSR" id="PIRSR000137-2"/>
    </source>
</evidence>
<accession>Q82V64</accession>
<dbReference type="Pfam" id="PF00732">
    <property type="entry name" value="GMC_oxred_N"/>
    <property type="match status" value="1"/>
</dbReference>
<dbReference type="OrthoDB" id="9785276at2"/>
<dbReference type="GO" id="GO:0050660">
    <property type="term" value="F:flavin adenine dinucleotide binding"/>
    <property type="evidence" value="ECO:0007669"/>
    <property type="project" value="InterPro"/>
</dbReference>
<comment type="cofactor">
    <cofactor evidence="2">
        <name>FAD</name>
        <dbReference type="ChEBI" id="CHEBI:57692"/>
    </cofactor>
</comment>
<dbReference type="PIRSF" id="PIRSF000137">
    <property type="entry name" value="Alcohol_oxidase"/>
    <property type="match status" value="1"/>
</dbReference>
<evidence type="ECO:0000259" key="3">
    <source>
        <dbReference type="PROSITE" id="PS00624"/>
    </source>
</evidence>
<dbReference type="Gene3D" id="3.30.560.10">
    <property type="entry name" value="Glucose Oxidase, domain 3"/>
    <property type="match status" value="1"/>
</dbReference>
<dbReference type="eggNOG" id="COG2303">
    <property type="taxonomic scope" value="Bacteria"/>
</dbReference>
<dbReference type="EMBL" id="AL954747">
    <property type="protein sequence ID" value="CAD85148.1"/>
    <property type="molecule type" value="Genomic_DNA"/>
</dbReference>
<comment type="similarity">
    <text evidence="1">Belongs to the GMC oxidoreductase family.</text>
</comment>
<keyword evidence="2" id="KW-0285">Flavoprotein</keyword>
<dbReference type="InterPro" id="IPR036188">
    <property type="entry name" value="FAD/NAD-bd_sf"/>
</dbReference>
<organism evidence="4 5">
    <name type="scientific">Nitrosomonas europaea (strain ATCC 19718 / CIP 103999 / KCTC 2705 / NBRC 14298)</name>
    <dbReference type="NCBI Taxonomy" id="228410"/>
    <lineage>
        <taxon>Bacteria</taxon>
        <taxon>Pseudomonadati</taxon>
        <taxon>Pseudomonadota</taxon>
        <taxon>Betaproteobacteria</taxon>
        <taxon>Nitrosomonadales</taxon>
        <taxon>Nitrosomonadaceae</taxon>
        <taxon>Nitrosomonas</taxon>
    </lineage>
</organism>
<dbReference type="PhylomeDB" id="Q82V64"/>
<feature type="domain" description="Glucose-methanol-choline oxidoreductase N-terminal" evidence="3">
    <location>
        <begin position="352"/>
        <end position="366"/>
    </location>
</feature>
<sequence length="674" mass="76928">MQPEYPPYFSVYRSRRSTRFLLQEISMIEPASPENNQIDSDSDEKFDYVVIGSGAGGGPVACKLALAGFRVLLLEAGGDDEPCDYRVPAFHARASENEALRWDYFVHHYGDKVRQEYDCKFSKEKNGVLYPRSGTLGGCTAHNAMVLMYPHNSDWDYIAKLMNDPSWHSRNMHKYFRRLERCEYVPRWKIWSRHGFDGWLPTNPANRWMLLKDKVLTKLTIAAVKESRRMMHPLKRFFLGILKFIIRFDPNDWRLIRRIPEGLCKIPMTIQHGKRAGTREYILRVREQCPDKLIVRTHSLVQRILLDEHNRAYGVVYRVGAHQYRADPRHEESVVSEAKTVCAKREIIIAAGAFNTPQLLMLSGIGPREELEKHEIEVKVELPGVGKNLQDRYEIGVVTRLKENIPLIKGMKLRPPEPGEEPDPQYALWLQEKGPYTTNGATIALIKRSSAKHPDDDPDLLIFGLLGNFSGYYPGYARDITRDNSRYPNALCNKNGDHSDTCKENIFTWAILKAHASNTGYVTLRSSDPRDVPDINFNYFPENEDDSSSKKDLDSVVEGVETVRNILEDCGDLVDEEILPGANVSSRDEIRQFIKDQAWGHHASCTCKMGPRSDEMAVVDSRFRVYGTTGLRIVDASIFPRIPGFFIVSAIYMISEKAGEVIIEDVRSKLGNHS</sequence>
<feature type="binding site" evidence="2">
    <location>
        <position position="301"/>
    </location>
    <ligand>
        <name>FAD</name>
        <dbReference type="ChEBI" id="CHEBI:57692"/>
    </ligand>
</feature>
<dbReference type="InterPro" id="IPR012132">
    <property type="entry name" value="GMC_OxRdtase"/>
</dbReference>
<evidence type="ECO:0000313" key="5">
    <source>
        <dbReference type="Proteomes" id="UP000001416"/>
    </source>
</evidence>
<feature type="binding site" evidence="2">
    <location>
        <begin position="143"/>
        <end position="146"/>
    </location>
    <ligand>
        <name>FAD</name>
        <dbReference type="ChEBI" id="CHEBI:57692"/>
    </ligand>
</feature>
<dbReference type="Gene3D" id="3.50.50.60">
    <property type="entry name" value="FAD/NAD(P)-binding domain"/>
    <property type="match status" value="1"/>
</dbReference>
<dbReference type="PANTHER" id="PTHR11552">
    <property type="entry name" value="GLUCOSE-METHANOL-CHOLINE GMC OXIDOREDUCTASE"/>
    <property type="match status" value="1"/>
</dbReference>
<evidence type="ECO:0000256" key="1">
    <source>
        <dbReference type="ARBA" id="ARBA00010790"/>
    </source>
</evidence>
<dbReference type="KEGG" id="neu:NE1237"/>
<dbReference type="GO" id="GO:0016614">
    <property type="term" value="F:oxidoreductase activity, acting on CH-OH group of donors"/>
    <property type="evidence" value="ECO:0007669"/>
    <property type="project" value="InterPro"/>
</dbReference>
<keyword evidence="2" id="KW-0274">FAD</keyword>
<dbReference type="Proteomes" id="UP000001416">
    <property type="component" value="Chromosome"/>
</dbReference>
<dbReference type="SUPFAM" id="SSF51905">
    <property type="entry name" value="FAD/NAD(P)-binding domain"/>
    <property type="match status" value="1"/>
</dbReference>
<dbReference type="PROSITE" id="PS00624">
    <property type="entry name" value="GMC_OXRED_2"/>
    <property type="match status" value="1"/>
</dbReference>
<gene>
    <name evidence="4" type="ordered locus">NE1237</name>
</gene>
<protein>
    <submittedName>
        <fullName evidence="4">Glucose-methanol-choline (GMC) oxidoreductase</fullName>
    </submittedName>
</protein>
<evidence type="ECO:0000313" key="4">
    <source>
        <dbReference type="EMBL" id="CAD85148.1"/>
    </source>
</evidence>
<reference evidence="4 5" key="1">
    <citation type="journal article" date="2003" name="J. Bacteriol.">
        <title>Complete genome sequence of the ammonia-oxidizing bacterium and obligate chemolithoautotroph Nitrosomonas europaea.</title>
        <authorList>
            <person name="Chain P."/>
            <person name="Lamerdin J."/>
            <person name="Larimer F."/>
            <person name="Regala W."/>
            <person name="Land M."/>
            <person name="Hauser L."/>
            <person name="Hooper A."/>
            <person name="Klotz M."/>
            <person name="Norton J."/>
            <person name="Sayavedra-Soto L."/>
            <person name="Arciero D."/>
            <person name="Hommes N."/>
            <person name="Whittaker M."/>
            <person name="Arp D."/>
        </authorList>
    </citation>
    <scope>NUCLEOTIDE SEQUENCE [LARGE SCALE GENOMIC DNA]</scope>
    <source>
        <strain evidence="5">ATCC 19718 / CIP 103999 / KCTC 2705 / NBRC 14298</strain>
    </source>
</reference>